<feature type="compositionally biased region" description="Gly residues" evidence="1">
    <location>
        <begin position="476"/>
        <end position="494"/>
    </location>
</feature>
<evidence type="ECO:0000313" key="3">
    <source>
        <dbReference type="EMBL" id="KAF1985409.1"/>
    </source>
</evidence>
<dbReference type="Proteomes" id="UP000800041">
    <property type="component" value="Unassembled WGS sequence"/>
</dbReference>
<feature type="signal peptide" evidence="2">
    <location>
        <begin position="1"/>
        <end position="23"/>
    </location>
</feature>
<feature type="region of interest" description="Disordered" evidence="1">
    <location>
        <begin position="443"/>
        <end position="609"/>
    </location>
</feature>
<name>A0A6G1GXC6_9PEZI</name>
<gene>
    <name evidence="3" type="ORF">K402DRAFT_422040</name>
</gene>
<dbReference type="EMBL" id="ML977162">
    <property type="protein sequence ID" value="KAF1985409.1"/>
    <property type="molecule type" value="Genomic_DNA"/>
</dbReference>
<feature type="compositionally biased region" description="Polar residues" evidence="1">
    <location>
        <begin position="534"/>
        <end position="546"/>
    </location>
</feature>
<accession>A0A6G1GXC6</accession>
<feature type="compositionally biased region" description="Polar residues" evidence="1">
    <location>
        <begin position="517"/>
        <end position="526"/>
    </location>
</feature>
<keyword evidence="2" id="KW-0732">Signal</keyword>
<feature type="compositionally biased region" description="Low complexity" evidence="1">
    <location>
        <begin position="443"/>
        <end position="454"/>
    </location>
</feature>
<feature type="compositionally biased region" description="Low complexity" evidence="1">
    <location>
        <begin position="495"/>
        <end position="516"/>
    </location>
</feature>
<proteinExistence type="predicted"/>
<dbReference type="AlphaFoldDB" id="A0A6G1GXC6"/>
<feature type="compositionally biased region" description="Polar residues" evidence="1">
    <location>
        <begin position="555"/>
        <end position="591"/>
    </location>
</feature>
<reference evidence="3" key="1">
    <citation type="journal article" date="2020" name="Stud. Mycol.">
        <title>101 Dothideomycetes genomes: a test case for predicting lifestyles and emergence of pathogens.</title>
        <authorList>
            <person name="Haridas S."/>
            <person name="Albert R."/>
            <person name="Binder M."/>
            <person name="Bloem J."/>
            <person name="Labutti K."/>
            <person name="Salamov A."/>
            <person name="Andreopoulos B."/>
            <person name="Baker S."/>
            <person name="Barry K."/>
            <person name="Bills G."/>
            <person name="Bluhm B."/>
            <person name="Cannon C."/>
            <person name="Castanera R."/>
            <person name="Culley D."/>
            <person name="Daum C."/>
            <person name="Ezra D."/>
            <person name="Gonzalez J."/>
            <person name="Henrissat B."/>
            <person name="Kuo A."/>
            <person name="Liang C."/>
            <person name="Lipzen A."/>
            <person name="Lutzoni F."/>
            <person name="Magnuson J."/>
            <person name="Mondo S."/>
            <person name="Nolan M."/>
            <person name="Ohm R."/>
            <person name="Pangilinan J."/>
            <person name="Park H.-J."/>
            <person name="Ramirez L."/>
            <person name="Alfaro M."/>
            <person name="Sun H."/>
            <person name="Tritt A."/>
            <person name="Yoshinaga Y."/>
            <person name="Zwiers L.-H."/>
            <person name="Turgeon B."/>
            <person name="Goodwin S."/>
            <person name="Spatafora J."/>
            <person name="Crous P."/>
            <person name="Grigoriev I."/>
        </authorList>
    </citation>
    <scope>NUCLEOTIDE SEQUENCE</scope>
    <source>
        <strain evidence="3">CBS 113979</strain>
    </source>
</reference>
<sequence length="803" mass="82554">MSSPIPVLGRWTVWLSLALHCFAISIPPGNYSFANPTGTGTIDNGTASLSEEWDVGTTVYGSVAAASCFSAQNAFVRSSDSWYNSIITASNLIITTGSHSETATWRIPLGIADTSIGCDGFPRITRGSLTVTGFSITTTIPTIFDEETLLPTELVPYSSPNCIIAPEDCDTMYNSFSHIPPSAKSWSLFQTSSFLDCSPSEGYCGQCTLEAGLFDIFFWPPDVTSVDLCGNSGSGMFYTSPPPIATAPVTAVVDKITLASTYIDPDQEYLLGNGSWTPSSEVVAVITGPFTFTSPSVYIAYHNIRATDLCGTVGNVHSTGVVGMPPEDVSSVVPHFPHDTRNAIDRASWLANTGFYVPNMFKEEPVNYAHFVGPVPGIAYYGLTFRGFLGARTVITQEAYFPSIAIPKAMRALDPAWKDCAPAMIGVPDPPRTLKAQSDLVLTTTKSSTKASATPPSPASSVVDARPTQTAKGTSGQNGGKNVEGGGNSGGSKGDSGNNPGSSNQGSSNGNPDGGSTDPSSNSGTDSPGDPESNPGSSIQGSSNGNPDGERHDPTFNSGINSLGDQQPENEPSDSDPSQNQNNDAPDTRPNSPAPAPIPVGGTSTISLPSPPAMTLSPIATVAGQDVYVDPSNADRVIVGGQGIERGEDVMVGGERVYFGPEGLVVGGSSTIAIAVAIPTPHADSGLQKAVLTLGSEAVTATMSNGAVAVGSVTLDAGHPTATIGGEVVSLSPDGSLVVDGTTVTFSSFTGDDTEAAKVVGAGAYIASAIGYILDDSAVATNALSATGPGSGSASLRPVRRRI</sequence>
<evidence type="ECO:0000256" key="2">
    <source>
        <dbReference type="SAM" id="SignalP"/>
    </source>
</evidence>
<evidence type="ECO:0000256" key="1">
    <source>
        <dbReference type="SAM" id="MobiDB-lite"/>
    </source>
</evidence>
<keyword evidence="4" id="KW-1185">Reference proteome</keyword>
<dbReference type="OrthoDB" id="3944128at2759"/>
<feature type="chain" id="PRO_5026082634" evidence="2">
    <location>
        <begin position="24"/>
        <end position="803"/>
    </location>
</feature>
<organism evidence="3 4">
    <name type="scientific">Aulographum hederae CBS 113979</name>
    <dbReference type="NCBI Taxonomy" id="1176131"/>
    <lineage>
        <taxon>Eukaryota</taxon>
        <taxon>Fungi</taxon>
        <taxon>Dikarya</taxon>
        <taxon>Ascomycota</taxon>
        <taxon>Pezizomycotina</taxon>
        <taxon>Dothideomycetes</taxon>
        <taxon>Pleosporomycetidae</taxon>
        <taxon>Aulographales</taxon>
        <taxon>Aulographaceae</taxon>
    </lineage>
</organism>
<evidence type="ECO:0000313" key="4">
    <source>
        <dbReference type="Proteomes" id="UP000800041"/>
    </source>
</evidence>
<protein>
    <submittedName>
        <fullName evidence="3">Uncharacterized protein</fullName>
    </submittedName>
</protein>